<dbReference type="Gene3D" id="3.30.420.40">
    <property type="match status" value="1"/>
</dbReference>
<dbReference type="PANTHER" id="PTHR14187">
    <property type="entry name" value="ALPHA KINASE/ELONGATION FACTOR 2 KINASE"/>
    <property type="match status" value="1"/>
</dbReference>
<dbReference type="EMBL" id="MU129102">
    <property type="protein sequence ID" value="KAF9506710.1"/>
    <property type="molecule type" value="Genomic_DNA"/>
</dbReference>
<sequence length="694" mass="75927">MALVNDPWSGPERIVLGIDLGTVYSAVAYSHLLQGGPRSITSVSAWPDQAKPAKCGASALIPNATQAKERGWQLAKLFKLNMHPETMKLEHQFETSDLPDGVPLSQIYSDYMAYLVKHTRQFFEAHVLEGGTVWNKLFESADIIITHPNGWGVKEQHFLRKAAIVAGFPDPQKTRSRIRFLTDAEACVDFCVLNGGSSSDWLKRGIQFAICDAGGSTVDITTYEVTRTDPSLLLKETRASASVPAGAIFVARAAQRDLNNLDKAAYAEFGEPDIEPRGINTSDLIQNAHRIIQTILPLLAKVLRILEQIIRILENVARLENDLARGGAGTSLESEVTEESASKGEIALSSLSGDEAKVVKAKNEFALEGAGDTSKVTKDSPPLGGSDIDILFEWKRGTSFRIENSLAAGEADGPPKSEMTVEVVPIKGVIDTAASFDPYVEMIVAALKKQTVASEIKASVSQYPRFSRSQYLCRKLIAEMAKENRQITVVDDSTAKPAAAGAAIRGTQPSDGVDGRASRFSYGISICPLYDPTDKEHQGRPFRRWVDGHNHVDHAWSAIVARGRIIKTHESISNHYVRYFQSGNPSLGSFSVTLYAFTIPDQNAPRFMRDPEGRFYGLNAHHLLGLRSGFTEICDLSADLSGMSGGLRRAWGPDGVFWILDFSVGIEFGGVELQAYVEWKEKVGKALIHRSAHI</sequence>
<dbReference type="OrthoDB" id="2963168at2759"/>
<reference evidence="1" key="1">
    <citation type="journal article" date="2020" name="Nat. Commun.">
        <title>Large-scale genome sequencing of mycorrhizal fungi provides insights into the early evolution of symbiotic traits.</title>
        <authorList>
            <person name="Miyauchi S."/>
            <person name="Kiss E."/>
            <person name="Kuo A."/>
            <person name="Drula E."/>
            <person name="Kohler A."/>
            <person name="Sanchez-Garcia M."/>
            <person name="Morin E."/>
            <person name="Andreopoulos B."/>
            <person name="Barry K.W."/>
            <person name="Bonito G."/>
            <person name="Buee M."/>
            <person name="Carver A."/>
            <person name="Chen C."/>
            <person name="Cichocki N."/>
            <person name="Clum A."/>
            <person name="Culley D."/>
            <person name="Crous P.W."/>
            <person name="Fauchery L."/>
            <person name="Girlanda M."/>
            <person name="Hayes R.D."/>
            <person name="Keri Z."/>
            <person name="LaButti K."/>
            <person name="Lipzen A."/>
            <person name="Lombard V."/>
            <person name="Magnuson J."/>
            <person name="Maillard F."/>
            <person name="Murat C."/>
            <person name="Nolan M."/>
            <person name="Ohm R.A."/>
            <person name="Pangilinan J."/>
            <person name="Pereira M.F."/>
            <person name="Perotto S."/>
            <person name="Peter M."/>
            <person name="Pfister S."/>
            <person name="Riley R."/>
            <person name="Sitrit Y."/>
            <person name="Stielow J.B."/>
            <person name="Szollosi G."/>
            <person name="Zifcakova L."/>
            <person name="Stursova M."/>
            <person name="Spatafora J.W."/>
            <person name="Tedersoo L."/>
            <person name="Vaario L.M."/>
            <person name="Yamada A."/>
            <person name="Yan M."/>
            <person name="Wang P."/>
            <person name="Xu J."/>
            <person name="Bruns T."/>
            <person name="Baldrian P."/>
            <person name="Vilgalys R."/>
            <person name="Dunand C."/>
            <person name="Henrissat B."/>
            <person name="Grigoriev I.V."/>
            <person name="Hibbett D."/>
            <person name="Nagy L.G."/>
            <person name="Martin F.M."/>
        </authorList>
    </citation>
    <scope>NUCLEOTIDE SEQUENCE</scope>
    <source>
        <strain evidence="1">UP504</strain>
    </source>
</reference>
<protein>
    <submittedName>
        <fullName evidence="1">Uncharacterized protein</fullName>
    </submittedName>
</protein>
<dbReference type="InterPro" id="IPR043129">
    <property type="entry name" value="ATPase_NBD"/>
</dbReference>
<dbReference type="CDD" id="cd10170">
    <property type="entry name" value="ASKHA_NBD_HSP70"/>
    <property type="match status" value="1"/>
</dbReference>
<organism evidence="1 2">
    <name type="scientific">Hydnum rufescens UP504</name>
    <dbReference type="NCBI Taxonomy" id="1448309"/>
    <lineage>
        <taxon>Eukaryota</taxon>
        <taxon>Fungi</taxon>
        <taxon>Dikarya</taxon>
        <taxon>Basidiomycota</taxon>
        <taxon>Agaricomycotina</taxon>
        <taxon>Agaricomycetes</taxon>
        <taxon>Cantharellales</taxon>
        <taxon>Hydnaceae</taxon>
        <taxon>Hydnum</taxon>
    </lineage>
</organism>
<accession>A0A9P6DQJ6</accession>
<dbReference type="SUPFAM" id="SSF53067">
    <property type="entry name" value="Actin-like ATPase domain"/>
    <property type="match status" value="1"/>
</dbReference>
<evidence type="ECO:0000313" key="2">
    <source>
        <dbReference type="Proteomes" id="UP000886523"/>
    </source>
</evidence>
<comment type="caution">
    <text evidence="1">The sequence shown here is derived from an EMBL/GenBank/DDBJ whole genome shotgun (WGS) entry which is preliminary data.</text>
</comment>
<dbReference type="PANTHER" id="PTHR14187:SF5">
    <property type="entry name" value="HEAT SHOCK 70 KDA PROTEIN 12A"/>
    <property type="match status" value="1"/>
</dbReference>
<proteinExistence type="predicted"/>
<dbReference type="AlphaFoldDB" id="A0A9P6DQJ6"/>
<keyword evidence="2" id="KW-1185">Reference proteome</keyword>
<dbReference type="Proteomes" id="UP000886523">
    <property type="component" value="Unassembled WGS sequence"/>
</dbReference>
<evidence type="ECO:0000313" key="1">
    <source>
        <dbReference type="EMBL" id="KAF9506710.1"/>
    </source>
</evidence>
<name>A0A9P6DQJ6_9AGAM</name>
<gene>
    <name evidence="1" type="ORF">BS47DRAFT_1399270</name>
</gene>